<keyword evidence="3" id="KW-1185">Reference proteome</keyword>
<name>A0A976FDA4_BRELC</name>
<dbReference type="GeneID" id="94344438"/>
<organism evidence="2 3">
    <name type="scientific">Bremia lactucae</name>
    <name type="common">Lettuce downy mildew</name>
    <dbReference type="NCBI Taxonomy" id="4779"/>
    <lineage>
        <taxon>Eukaryota</taxon>
        <taxon>Sar</taxon>
        <taxon>Stramenopiles</taxon>
        <taxon>Oomycota</taxon>
        <taxon>Peronosporomycetes</taxon>
        <taxon>Peronosporales</taxon>
        <taxon>Peronosporaceae</taxon>
        <taxon>Bremia</taxon>
    </lineage>
</organism>
<evidence type="ECO:0000313" key="2">
    <source>
        <dbReference type="EMBL" id="TDH64835.1"/>
    </source>
</evidence>
<dbReference type="RefSeq" id="XP_067814334.1">
    <property type="nucleotide sequence ID" value="XM_067958767.1"/>
</dbReference>
<evidence type="ECO:0000256" key="1">
    <source>
        <dbReference type="SAM" id="MobiDB-lite"/>
    </source>
</evidence>
<feature type="compositionally biased region" description="Low complexity" evidence="1">
    <location>
        <begin position="91"/>
        <end position="101"/>
    </location>
</feature>
<reference evidence="2 3" key="1">
    <citation type="journal article" date="2021" name="Genome Biol.">
        <title>AFLAP: assembly-free linkage analysis pipeline using k-mers from genome sequencing data.</title>
        <authorList>
            <person name="Fletcher K."/>
            <person name="Zhang L."/>
            <person name="Gil J."/>
            <person name="Han R."/>
            <person name="Cavanaugh K."/>
            <person name="Michelmore R."/>
        </authorList>
    </citation>
    <scope>NUCLEOTIDE SEQUENCE [LARGE SCALE GENOMIC DNA]</scope>
    <source>
        <strain evidence="2 3">SF5</strain>
    </source>
</reference>
<sequence length="101" mass="11202">MLEDSQIANELGSVQSSLYSPRSSESAYAPYSSSRFLLYLLSKYTLLPTTDSHRELSLIERGLAALCRFVRGSDNIPASVQCKQLKHQDSSDTTSRVSSRP</sequence>
<feature type="region of interest" description="Disordered" evidence="1">
    <location>
        <begin position="82"/>
        <end position="101"/>
    </location>
</feature>
<dbReference type="KEGG" id="blac:94344438"/>
<evidence type="ECO:0000313" key="3">
    <source>
        <dbReference type="Proteomes" id="UP000294530"/>
    </source>
</evidence>
<proteinExistence type="predicted"/>
<accession>A0A976FDA4</accession>
<dbReference type="AlphaFoldDB" id="A0A976FDA4"/>
<dbReference type="Proteomes" id="UP000294530">
    <property type="component" value="Unassembled WGS sequence"/>
</dbReference>
<protein>
    <submittedName>
        <fullName evidence="2">Uncharacterized protein</fullName>
    </submittedName>
</protein>
<comment type="caution">
    <text evidence="2">The sequence shown here is derived from an EMBL/GenBank/DDBJ whole genome shotgun (WGS) entry which is preliminary data.</text>
</comment>
<dbReference type="EMBL" id="SHOA02000220">
    <property type="protein sequence ID" value="TDH64835.1"/>
    <property type="molecule type" value="Genomic_DNA"/>
</dbReference>
<gene>
    <name evidence="2" type="ORF">CCR75_000661</name>
</gene>